<reference evidence="5" key="1">
    <citation type="journal article" date="2020" name="Nature">
        <title>Giant virus diversity and host interactions through global metagenomics.</title>
        <authorList>
            <person name="Schulz F."/>
            <person name="Roux S."/>
            <person name="Paez-Espino D."/>
            <person name="Jungbluth S."/>
            <person name="Walsh D.A."/>
            <person name="Denef V.J."/>
            <person name="McMahon K.D."/>
            <person name="Konstantinidis K.T."/>
            <person name="Eloe-Fadrosh E.A."/>
            <person name="Kyrpides N.C."/>
            <person name="Woyke T."/>
        </authorList>
    </citation>
    <scope>NUCLEOTIDE SEQUENCE</scope>
    <source>
        <strain evidence="5">GVMAG-M-3300023174-107</strain>
    </source>
</reference>
<dbReference type="CDD" id="cd07067">
    <property type="entry name" value="HP_PGM_like"/>
    <property type="match status" value="1"/>
</dbReference>
<protein>
    <recommendedName>
        <fullName evidence="2">phosphoglycerate mutase (2,3-diphosphoglycerate-dependent)</fullName>
        <ecNumber evidence="2">5.4.2.11</ecNumber>
    </recommendedName>
</protein>
<keyword evidence="4" id="KW-0413">Isomerase</keyword>
<dbReference type="Pfam" id="PF00300">
    <property type="entry name" value="His_Phos_1"/>
    <property type="match status" value="1"/>
</dbReference>
<dbReference type="PROSITE" id="PS00175">
    <property type="entry name" value="PG_MUTASE"/>
    <property type="match status" value="1"/>
</dbReference>
<sequence>MYRIIIARHGESIWNQDSKFTGWTNIPLTDKGREEAKRMAFVLKPYKPSIIFTSVLQRSIETSTIIQKNIEDNIKDIPIHTSWRLNEKHYGTLEGIPRKYIRDLYGELFTKMMRSNFSMKPPILKTVNEINRQIYPIYKNCYLESIKNGESKENVLERLLPYYENDILYTLSENHTPLILTHKHTARVLMKHLLQMNDEVFENYELPNKILVVNLNKTLKYSSHEEIDYKK</sequence>
<dbReference type="EC" id="5.4.2.11" evidence="2"/>
<evidence type="ECO:0000256" key="3">
    <source>
        <dbReference type="ARBA" id="ARBA00023152"/>
    </source>
</evidence>
<dbReference type="GO" id="GO:0006096">
    <property type="term" value="P:glycolytic process"/>
    <property type="evidence" value="ECO:0007669"/>
    <property type="project" value="UniProtKB-KW"/>
</dbReference>
<evidence type="ECO:0000256" key="4">
    <source>
        <dbReference type="ARBA" id="ARBA00023235"/>
    </source>
</evidence>
<proteinExistence type="inferred from homology"/>
<dbReference type="InterPro" id="IPR029033">
    <property type="entry name" value="His_PPase_superfam"/>
</dbReference>
<evidence type="ECO:0000256" key="1">
    <source>
        <dbReference type="ARBA" id="ARBA00006717"/>
    </source>
</evidence>
<evidence type="ECO:0000256" key="2">
    <source>
        <dbReference type="ARBA" id="ARBA00012028"/>
    </source>
</evidence>
<dbReference type="PANTHER" id="PTHR11931">
    <property type="entry name" value="PHOSPHOGLYCERATE MUTASE"/>
    <property type="match status" value="1"/>
</dbReference>
<dbReference type="AlphaFoldDB" id="A0A6C0D321"/>
<dbReference type="GO" id="GO:0004619">
    <property type="term" value="F:phosphoglycerate mutase activity"/>
    <property type="evidence" value="ECO:0007669"/>
    <property type="project" value="UniProtKB-EC"/>
</dbReference>
<dbReference type="NCBIfam" id="TIGR01258">
    <property type="entry name" value="pgm_1"/>
    <property type="match status" value="1"/>
</dbReference>
<keyword evidence="3" id="KW-0324">Glycolysis</keyword>
<dbReference type="InterPro" id="IPR005952">
    <property type="entry name" value="Phosphogly_mut1"/>
</dbReference>
<dbReference type="Gene3D" id="3.40.50.1240">
    <property type="entry name" value="Phosphoglycerate mutase-like"/>
    <property type="match status" value="1"/>
</dbReference>
<name>A0A6C0D321_9ZZZZ</name>
<dbReference type="SUPFAM" id="SSF53254">
    <property type="entry name" value="Phosphoglycerate mutase-like"/>
    <property type="match status" value="1"/>
</dbReference>
<dbReference type="EMBL" id="MN739523">
    <property type="protein sequence ID" value="QHT10660.1"/>
    <property type="molecule type" value="Genomic_DNA"/>
</dbReference>
<dbReference type="InterPro" id="IPR013078">
    <property type="entry name" value="His_Pase_superF_clade-1"/>
</dbReference>
<evidence type="ECO:0000313" key="5">
    <source>
        <dbReference type="EMBL" id="QHT10660.1"/>
    </source>
</evidence>
<dbReference type="InterPro" id="IPR001345">
    <property type="entry name" value="PG/BPGM_mutase_AS"/>
</dbReference>
<dbReference type="SMART" id="SM00855">
    <property type="entry name" value="PGAM"/>
    <property type="match status" value="1"/>
</dbReference>
<accession>A0A6C0D321</accession>
<comment type="similarity">
    <text evidence="1">Belongs to the phosphoglycerate mutase family. BPG-dependent PGAM subfamily.</text>
</comment>
<organism evidence="5">
    <name type="scientific">viral metagenome</name>
    <dbReference type="NCBI Taxonomy" id="1070528"/>
    <lineage>
        <taxon>unclassified sequences</taxon>
        <taxon>metagenomes</taxon>
        <taxon>organismal metagenomes</taxon>
    </lineage>
</organism>
<dbReference type="PIRSF" id="PIRSF000709">
    <property type="entry name" value="6PFK_2-Ptase"/>
    <property type="match status" value="1"/>
</dbReference>